<dbReference type="AlphaFoldDB" id="D8M569"/>
<dbReference type="OrthoDB" id="269151at2759"/>
<accession>D8M569</accession>
<dbReference type="InterPro" id="IPR027417">
    <property type="entry name" value="P-loop_NTPase"/>
</dbReference>
<dbReference type="GO" id="GO:0032543">
    <property type="term" value="P:mitochondrial translation"/>
    <property type="evidence" value="ECO:0007669"/>
    <property type="project" value="TreeGrafter"/>
</dbReference>
<dbReference type="InParanoid" id="D8M569"/>
<organism evidence="3">
    <name type="scientific">Blastocystis hominis</name>
    <dbReference type="NCBI Taxonomy" id="12968"/>
    <lineage>
        <taxon>Eukaryota</taxon>
        <taxon>Sar</taxon>
        <taxon>Stramenopiles</taxon>
        <taxon>Bigyra</taxon>
        <taxon>Opalozoa</taxon>
        <taxon>Opalinata</taxon>
        <taxon>Blastocystidae</taxon>
        <taxon>Blastocystis</taxon>
    </lineage>
</organism>
<dbReference type="EMBL" id="FN668656">
    <property type="protein sequence ID" value="CBK23174.2"/>
    <property type="molecule type" value="Genomic_DNA"/>
</dbReference>
<evidence type="ECO:0000256" key="2">
    <source>
        <dbReference type="ARBA" id="ARBA00023134"/>
    </source>
</evidence>
<protein>
    <recommendedName>
        <fullName evidence="5">G domain-containing protein</fullName>
    </recommendedName>
</protein>
<evidence type="ECO:0000313" key="3">
    <source>
        <dbReference type="EMBL" id="CBK23174.2"/>
    </source>
</evidence>
<evidence type="ECO:0000256" key="1">
    <source>
        <dbReference type="ARBA" id="ARBA00022741"/>
    </source>
</evidence>
<reference evidence="3" key="1">
    <citation type="submission" date="2010-02" db="EMBL/GenBank/DDBJ databases">
        <title>Sequencing and annotation of the Blastocystis hominis genome.</title>
        <authorList>
            <person name="Wincker P."/>
        </authorList>
    </citation>
    <scope>NUCLEOTIDE SEQUENCE</scope>
    <source>
        <strain evidence="3">Singapore isolate B</strain>
    </source>
</reference>
<dbReference type="PANTHER" id="PTHR45782">
    <property type="entry name" value="MITOCHONDRIAL RIBOSOME-ASSOCIATED GTPASE 1"/>
    <property type="match status" value="1"/>
</dbReference>
<keyword evidence="4" id="KW-1185">Reference proteome</keyword>
<gene>
    <name evidence="3" type="ORF">GSBLH_T00003094001</name>
</gene>
<dbReference type="GO" id="GO:0003924">
    <property type="term" value="F:GTPase activity"/>
    <property type="evidence" value="ECO:0007669"/>
    <property type="project" value="TreeGrafter"/>
</dbReference>
<dbReference type="PANTHER" id="PTHR45782:SF4">
    <property type="entry name" value="MITOCHONDRIAL RIBOSOME-ASSOCIATED GTPASE 1"/>
    <property type="match status" value="1"/>
</dbReference>
<dbReference type="GO" id="GO:0005739">
    <property type="term" value="C:mitochondrion"/>
    <property type="evidence" value="ECO:0007669"/>
    <property type="project" value="TreeGrafter"/>
</dbReference>
<dbReference type="SUPFAM" id="SSF52540">
    <property type="entry name" value="P-loop containing nucleoside triphosphate hydrolases"/>
    <property type="match status" value="1"/>
</dbReference>
<dbReference type="Proteomes" id="UP000008312">
    <property type="component" value="Unassembled WGS sequence"/>
</dbReference>
<dbReference type="GeneID" id="24920214"/>
<name>D8M569_BLAHO</name>
<keyword evidence="2" id="KW-0342">GTP-binding</keyword>
<dbReference type="GO" id="GO:0005525">
    <property type="term" value="F:GTP binding"/>
    <property type="evidence" value="ECO:0007669"/>
    <property type="project" value="UniProtKB-KW"/>
</dbReference>
<evidence type="ECO:0000313" key="4">
    <source>
        <dbReference type="Proteomes" id="UP000008312"/>
    </source>
</evidence>
<evidence type="ECO:0008006" key="5">
    <source>
        <dbReference type="Google" id="ProtNLM"/>
    </source>
</evidence>
<proteinExistence type="predicted"/>
<dbReference type="Gene3D" id="3.40.50.300">
    <property type="entry name" value="P-loop containing nucleotide triphosphate hydrolases"/>
    <property type="match status" value="1"/>
</dbReference>
<dbReference type="RefSeq" id="XP_012897222.1">
    <property type="nucleotide sequence ID" value="XM_013041768.1"/>
</dbReference>
<sequence length="203" mass="23318">MTKALNTVKKLCHNVDIMVEVRDARIPFSSINTEVEKSLANKPRLILLHRSDLISKQDQRALLDYYKRTNDHVLLTSTKTKMNMNAIVPTLMSIKQKRFVSVGSYFAVMGIPNVGKSSIIRHIQKSSLDFRKSSCTRYGITGREESTRWRRSWHHQTRCFDQSPQRSGCLHDRHAWNLSAERLRPRSGNETGAVWICEGQCCG</sequence>
<keyword evidence="1" id="KW-0547">Nucleotide-binding</keyword>